<dbReference type="GO" id="GO:0003677">
    <property type="term" value="F:DNA binding"/>
    <property type="evidence" value="ECO:0007669"/>
    <property type="project" value="InterPro"/>
</dbReference>
<dbReference type="SMART" id="SM00422">
    <property type="entry name" value="HTH_MERR"/>
    <property type="match status" value="1"/>
</dbReference>
<sequence length="327" mass="35514">MAKSADAFRTISEVADWLDTPAHVLRFWESKFSQVKPVKRAGGRRYYRPADMLLLGGIKKLLHDDGVTIKGVQKILREQGVKYVSGFSQSLDGETEGATIDIALEVPLQAAPAATVVSFQRDTHEQETTVDSADTSDAPAEVEPQPEDVALSDTEDTDNYLDVDRDEATKPEPSELDETLDNIFSRLDAADPEKSSSDTSEDEPETKATETPDESRAVDAELQPPAEVQATPADIDRADEAANTPEAEEQAGQDLEPAVAEDEPPRPAPLQIDIPDDPTDSVDAPAGILTAMAALKRPISKDHARRLRQIAGRLRDVDNGKDTHLGD</sequence>
<dbReference type="EMBL" id="FWFL01000001">
    <property type="protein sequence ID" value="SLN13088.1"/>
    <property type="molecule type" value="Genomic_DNA"/>
</dbReference>
<name>A0A1Y5RCM0_9RHOB</name>
<dbReference type="Gene3D" id="1.10.1660.10">
    <property type="match status" value="1"/>
</dbReference>
<evidence type="ECO:0000259" key="2">
    <source>
        <dbReference type="PROSITE" id="PS50937"/>
    </source>
</evidence>
<feature type="domain" description="HTH merR-type" evidence="2">
    <location>
        <begin position="10"/>
        <end position="78"/>
    </location>
</feature>
<protein>
    <submittedName>
        <fullName evidence="3">MerR family regulatory protein</fullName>
    </submittedName>
</protein>
<dbReference type="Pfam" id="PF13411">
    <property type="entry name" value="MerR_1"/>
    <property type="match status" value="1"/>
</dbReference>
<feature type="compositionally biased region" description="Basic and acidic residues" evidence="1">
    <location>
        <begin position="162"/>
        <end position="173"/>
    </location>
</feature>
<dbReference type="CDD" id="cd04765">
    <property type="entry name" value="HTH_MlrA-like_sg2"/>
    <property type="match status" value="1"/>
</dbReference>
<dbReference type="AlphaFoldDB" id="A0A1Y5RCM0"/>
<dbReference type="InterPro" id="IPR000551">
    <property type="entry name" value="MerR-type_HTH_dom"/>
</dbReference>
<feature type="region of interest" description="Disordered" evidence="1">
    <location>
        <begin position="119"/>
        <end position="284"/>
    </location>
</feature>
<dbReference type="Proteomes" id="UP000193827">
    <property type="component" value="Unassembled WGS sequence"/>
</dbReference>
<feature type="compositionally biased region" description="Basic and acidic residues" evidence="1">
    <location>
        <begin position="205"/>
        <end position="219"/>
    </location>
</feature>
<reference evidence="3 4" key="1">
    <citation type="submission" date="2017-03" db="EMBL/GenBank/DDBJ databases">
        <authorList>
            <person name="Afonso C.L."/>
            <person name="Miller P.J."/>
            <person name="Scott M.A."/>
            <person name="Spackman E."/>
            <person name="Goraichik I."/>
            <person name="Dimitrov K.M."/>
            <person name="Suarez D.L."/>
            <person name="Swayne D.E."/>
        </authorList>
    </citation>
    <scope>NUCLEOTIDE SEQUENCE [LARGE SCALE GENOMIC DNA]</scope>
    <source>
        <strain evidence="3 4">CECT 8287</strain>
    </source>
</reference>
<dbReference type="InterPro" id="IPR009061">
    <property type="entry name" value="DNA-bd_dom_put_sf"/>
</dbReference>
<dbReference type="RefSeq" id="WP_085890740.1">
    <property type="nucleotide sequence ID" value="NZ_FWFL01000001.1"/>
</dbReference>
<proteinExistence type="predicted"/>
<dbReference type="GO" id="GO:0006355">
    <property type="term" value="P:regulation of DNA-templated transcription"/>
    <property type="evidence" value="ECO:0007669"/>
    <property type="project" value="InterPro"/>
</dbReference>
<keyword evidence="4" id="KW-1185">Reference proteome</keyword>
<evidence type="ECO:0000313" key="4">
    <source>
        <dbReference type="Proteomes" id="UP000193827"/>
    </source>
</evidence>
<organism evidence="3 4">
    <name type="scientific">Roseovarius litorisediminis</name>
    <dbReference type="NCBI Taxonomy" id="1312363"/>
    <lineage>
        <taxon>Bacteria</taxon>
        <taxon>Pseudomonadati</taxon>
        <taxon>Pseudomonadota</taxon>
        <taxon>Alphaproteobacteria</taxon>
        <taxon>Rhodobacterales</taxon>
        <taxon>Roseobacteraceae</taxon>
        <taxon>Roseovarius</taxon>
    </lineage>
</organism>
<evidence type="ECO:0000313" key="3">
    <source>
        <dbReference type="EMBL" id="SLN13088.1"/>
    </source>
</evidence>
<evidence type="ECO:0000256" key="1">
    <source>
        <dbReference type="SAM" id="MobiDB-lite"/>
    </source>
</evidence>
<dbReference type="SUPFAM" id="SSF46955">
    <property type="entry name" value="Putative DNA-binding domain"/>
    <property type="match status" value="1"/>
</dbReference>
<dbReference type="PROSITE" id="PS50937">
    <property type="entry name" value="HTH_MERR_2"/>
    <property type="match status" value="1"/>
</dbReference>
<gene>
    <name evidence="3" type="ORF">PEL8287_00481</name>
</gene>
<accession>A0A1Y5RCM0</accession>